<evidence type="ECO:0000256" key="3">
    <source>
        <dbReference type="ARBA" id="ARBA00022990"/>
    </source>
</evidence>
<evidence type="ECO:0000256" key="1">
    <source>
        <dbReference type="ARBA" id="ARBA00006491"/>
    </source>
</evidence>
<feature type="transmembrane region" description="Helical" evidence="4">
    <location>
        <begin position="12"/>
        <end position="31"/>
    </location>
</feature>
<dbReference type="GeneTree" id="ENSGT00390000010215"/>
<dbReference type="PANTHER" id="PTHR28623">
    <property type="entry name" value="PROTEIN FAM118B"/>
    <property type="match status" value="1"/>
</dbReference>
<dbReference type="Pfam" id="PF13289">
    <property type="entry name" value="SIR2_2"/>
    <property type="match status" value="1"/>
</dbReference>
<keyword evidence="4" id="KW-0812">Transmembrane</keyword>
<reference evidence="5" key="1">
    <citation type="submission" date="2025-08" db="UniProtKB">
        <authorList>
            <consortium name="Ensembl"/>
        </authorList>
    </citation>
    <scope>IDENTIFICATION</scope>
</reference>
<organism evidence="5 6">
    <name type="scientific">Crocodylus porosus</name>
    <name type="common">Saltwater crocodile</name>
    <name type="synonym">Estuarine crocodile</name>
    <dbReference type="NCBI Taxonomy" id="8502"/>
    <lineage>
        <taxon>Eukaryota</taxon>
        <taxon>Metazoa</taxon>
        <taxon>Chordata</taxon>
        <taxon>Craniata</taxon>
        <taxon>Vertebrata</taxon>
        <taxon>Euteleostomi</taxon>
        <taxon>Archelosauria</taxon>
        <taxon>Archosauria</taxon>
        <taxon>Crocodylia</taxon>
        <taxon>Longirostres</taxon>
        <taxon>Crocodylidae</taxon>
        <taxon>Crocodylus</taxon>
    </lineage>
</organism>
<evidence type="ECO:0000256" key="2">
    <source>
        <dbReference type="ARBA" id="ARBA00022553"/>
    </source>
</evidence>
<gene>
    <name evidence="5" type="primary">FAM118A</name>
</gene>
<reference evidence="5" key="2">
    <citation type="submission" date="2025-09" db="UniProtKB">
        <authorList>
            <consortium name="Ensembl"/>
        </authorList>
    </citation>
    <scope>IDENTIFICATION</scope>
</reference>
<dbReference type="Ensembl" id="ENSCPRT00005004308.1">
    <property type="protein sequence ID" value="ENSCPRP00005003685.1"/>
    <property type="gene ID" value="ENSCPRG00005002693.1"/>
</dbReference>
<keyword evidence="4" id="KW-0472">Membrane</keyword>
<dbReference type="PANTHER" id="PTHR28623:SF2">
    <property type="entry name" value="PROTEIN FAM118A"/>
    <property type="match status" value="1"/>
</dbReference>
<dbReference type="AlphaFoldDB" id="A0A7M4E3R3"/>
<evidence type="ECO:0000313" key="6">
    <source>
        <dbReference type="Proteomes" id="UP000594220"/>
    </source>
</evidence>
<keyword evidence="2" id="KW-0597">Phosphoprotein</keyword>
<dbReference type="Proteomes" id="UP000594220">
    <property type="component" value="Unplaced"/>
</dbReference>
<dbReference type="GO" id="GO:0042802">
    <property type="term" value="F:identical protein binding"/>
    <property type="evidence" value="ECO:0007669"/>
    <property type="project" value="Ensembl"/>
</dbReference>
<keyword evidence="4" id="KW-1133">Transmembrane helix</keyword>
<keyword evidence="6" id="KW-1185">Reference proteome</keyword>
<comment type="similarity">
    <text evidence="1">Belongs to the FAM118 family.</text>
</comment>
<sequence length="251" mass="28594">AAGLIRKQPQDLLWVIGTGASATVVPGIPVLCSRRGCIEAFIKAAEQLDVLHSEDVTEFCKRVIRDRDFLVVVHDLIRKMSPVLQWARDHIKYGVLHIHGMYTDSCGMVLDPPGYKDVTQDPKVMLCVLQNLYHTKSFLFWGCGETLHDQIFQGLFLYTVKNNMYLEHYMLVPKENKTHSFKLQTDMLLHGIKIVSYGDCFEYFPDCVQDLTLSIILSSGESSALHRSVNGETYLSQFKLLVMWLSVTHLK</sequence>
<protein>
    <submittedName>
        <fullName evidence="5">Family with sequence similarity 118 member A</fullName>
    </submittedName>
</protein>
<evidence type="ECO:0000313" key="5">
    <source>
        <dbReference type="Ensembl" id="ENSCPRP00005003685.1"/>
    </source>
</evidence>
<accession>A0A7M4E3R3</accession>
<dbReference type="OMA" id="GCIEAFI"/>
<name>A0A7M4E3R3_CROPO</name>
<dbReference type="InterPro" id="IPR038916">
    <property type="entry name" value="FAM118"/>
</dbReference>
<proteinExistence type="inferred from homology"/>
<keyword evidence="3" id="KW-0007">Acetylation</keyword>
<evidence type="ECO:0000256" key="4">
    <source>
        <dbReference type="SAM" id="Phobius"/>
    </source>
</evidence>